<dbReference type="InterPro" id="IPR050298">
    <property type="entry name" value="Gram-neg_bact_OMP"/>
</dbReference>
<dbReference type="Proteomes" id="UP001528673">
    <property type="component" value="Unassembled WGS sequence"/>
</dbReference>
<evidence type="ECO:0000256" key="10">
    <source>
        <dbReference type="ARBA" id="ARBA00023237"/>
    </source>
</evidence>
<dbReference type="Pfam" id="PF13609">
    <property type="entry name" value="Porin_4"/>
    <property type="match status" value="1"/>
</dbReference>
<dbReference type="InterPro" id="IPR023614">
    <property type="entry name" value="Porin_dom_sf"/>
</dbReference>
<evidence type="ECO:0000256" key="6">
    <source>
        <dbReference type="ARBA" id="ARBA00022729"/>
    </source>
</evidence>
<evidence type="ECO:0000256" key="11">
    <source>
        <dbReference type="SAM" id="SignalP"/>
    </source>
</evidence>
<evidence type="ECO:0000256" key="4">
    <source>
        <dbReference type="ARBA" id="ARBA00022452"/>
    </source>
</evidence>
<evidence type="ECO:0000256" key="8">
    <source>
        <dbReference type="ARBA" id="ARBA00023114"/>
    </source>
</evidence>
<comment type="subcellular location">
    <subcellularLocation>
        <location evidence="1">Cell outer membrane</location>
        <topology evidence="1">Multi-pass membrane protein</topology>
    </subcellularLocation>
</comment>
<dbReference type="PRINTS" id="PR00182">
    <property type="entry name" value="ECOLNEIPORIN"/>
</dbReference>
<feature type="chain" id="PRO_5046312132" evidence="11">
    <location>
        <begin position="24"/>
        <end position="360"/>
    </location>
</feature>
<evidence type="ECO:0000259" key="12">
    <source>
        <dbReference type="Pfam" id="PF13609"/>
    </source>
</evidence>
<keyword evidence="7" id="KW-0406">Ion transport</keyword>
<keyword evidence="4" id="KW-1134">Transmembrane beta strand</keyword>
<dbReference type="InterPro" id="IPR033900">
    <property type="entry name" value="Gram_neg_porin_domain"/>
</dbReference>
<keyword evidence="3" id="KW-0813">Transport</keyword>
<dbReference type="InterPro" id="IPR002299">
    <property type="entry name" value="Porin_Neis"/>
</dbReference>
<evidence type="ECO:0000256" key="5">
    <source>
        <dbReference type="ARBA" id="ARBA00022692"/>
    </source>
</evidence>
<evidence type="ECO:0000256" key="1">
    <source>
        <dbReference type="ARBA" id="ARBA00004571"/>
    </source>
</evidence>
<evidence type="ECO:0000313" key="13">
    <source>
        <dbReference type="EMBL" id="MDD0839127.1"/>
    </source>
</evidence>
<keyword evidence="9" id="KW-0472">Membrane</keyword>
<keyword evidence="14" id="KW-1185">Reference proteome</keyword>
<reference evidence="13 14" key="1">
    <citation type="submission" date="2023-02" db="EMBL/GenBank/DDBJ databases">
        <title>Bacterial whole genomic sequence of Curvibacter sp. HBC61.</title>
        <authorList>
            <person name="Le V."/>
            <person name="Ko S.-R."/>
            <person name="Ahn C.-Y."/>
            <person name="Oh H.-M."/>
        </authorList>
    </citation>
    <scope>NUCLEOTIDE SEQUENCE [LARGE SCALE GENOMIC DNA]</scope>
    <source>
        <strain evidence="13 14">HBC61</strain>
    </source>
</reference>
<dbReference type="Gene3D" id="2.40.160.10">
    <property type="entry name" value="Porin"/>
    <property type="match status" value="1"/>
</dbReference>
<comment type="caution">
    <text evidence="13">The sequence shown here is derived from an EMBL/GenBank/DDBJ whole genome shotgun (WGS) entry which is preliminary data.</text>
</comment>
<organism evidence="13 14">
    <name type="scientific">Curvibacter cyanobacteriorum</name>
    <dbReference type="NCBI Taxonomy" id="3026422"/>
    <lineage>
        <taxon>Bacteria</taxon>
        <taxon>Pseudomonadati</taxon>
        <taxon>Pseudomonadota</taxon>
        <taxon>Betaproteobacteria</taxon>
        <taxon>Burkholderiales</taxon>
        <taxon>Comamonadaceae</taxon>
        <taxon>Curvibacter</taxon>
    </lineage>
</organism>
<protein>
    <submittedName>
        <fullName evidence="13">Porin</fullName>
    </submittedName>
</protein>
<keyword evidence="6 11" id="KW-0732">Signal</keyword>
<dbReference type="PRINTS" id="PR00184">
    <property type="entry name" value="NEISSPPORIN"/>
</dbReference>
<name>A0ABT5MYI6_9BURK</name>
<evidence type="ECO:0000256" key="9">
    <source>
        <dbReference type="ARBA" id="ARBA00023136"/>
    </source>
</evidence>
<dbReference type="CDD" id="cd00342">
    <property type="entry name" value="gram_neg_porins"/>
    <property type="match status" value="1"/>
</dbReference>
<evidence type="ECO:0000313" key="14">
    <source>
        <dbReference type="Proteomes" id="UP001528673"/>
    </source>
</evidence>
<proteinExistence type="predicted"/>
<keyword evidence="8" id="KW-0626">Porin</keyword>
<sequence length="360" mass="37968">MRSIRSAALPSLALSLMCSNACAQSNVTLYGVLDLGMSHASDVGGGRQTLVDSGVMQGSRLGFKGTEDLGGGLSALFVLEQGLVLNSGALGQGGLAFGRQSWVGLSDRNLGTLSLGRQYDFMWDSLVPFTNATQLGGGYVNNPLDNDRTAGQRLNNSIKYTSPKWSGFSFGAMFAPSQTPGTSQGSSPSRSVGANYTQGNWSLGTAYTQVDGASLNVQSLVGSSQAYTLGGKRNSVAGLGGSYRLNEQFLLHGMVTRSEFEGNSSNANGTFKNYFGGVVYRPTASWKVGVDLNNTKLFNSSYKQVALTADYILSKRTDVYAQVVTQRAGGAANARANIFILGGASGRDQSVVRFGLRHSF</sequence>
<dbReference type="PANTHER" id="PTHR34501:SF9">
    <property type="entry name" value="MAJOR OUTER MEMBRANE PROTEIN P.IA"/>
    <property type="match status" value="1"/>
</dbReference>
<accession>A0ABT5MYI6</accession>
<gene>
    <name evidence="13" type="ORF">PSQ40_11130</name>
</gene>
<feature type="domain" description="Porin" evidence="12">
    <location>
        <begin position="12"/>
        <end position="327"/>
    </location>
</feature>
<keyword evidence="5" id="KW-0812">Transmembrane</keyword>
<dbReference type="PANTHER" id="PTHR34501">
    <property type="entry name" value="PROTEIN YDDL-RELATED"/>
    <property type="match status" value="1"/>
</dbReference>
<keyword evidence="10" id="KW-0998">Cell outer membrane</keyword>
<feature type="signal peptide" evidence="11">
    <location>
        <begin position="1"/>
        <end position="23"/>
    </location>
</feature>
<evidence type="ECO:0000256" key="3">
    <source>
        <dbReference type="ARBA" id="ARBA00022448"/>
    </source>
</evidence>
<comment type="subunit">
    <text evidence="2">Homotrimer.</text>
</comment>
<dbReference type="InterPro" id="IPR001702">
    <property type="entry name" value="Porin_Gram-ve"/>
</dbReference>
<dbReference type="SUPFAM" id="SSF56935">
    <property type="entry name" value="Porins"/>
    <property type="match status" value="1"/>
</dbReference>
<evidence type="ECO:0000256" key="2">
    <source>
        <dbReference type="ARBA" id="ARBA00011233"/>
    </source>
</evidence>
<evidence type="ECO:0000256" key="7">
    <source>
        <dbReference type="ARBA" id="ARBA00023065"/>
    </source>
</evidence>
<dbReference type="RefSeq" id="WP_273951742.1">
    <property type="nucleotide sequence ID" value="NZ_JAQSIP010000004.1"/>
</dbReference>
<dbReference type="EMBL" id="JAQSIP010000004">
    <property type="protein sequence ID" value="MDD0839127.1"/>
    <property type="molecule type" value="Genomic_DNA"/>
</dbReference>